<evidence type="ECO:0000256" key="1">
    <source>
        <dbReference type="SAM" id="MobiDB-lite"/>
    </source>
</evidence>
<name>A0ABN8PLQ4_9CNID</name>
<evidence type="ECO:0000313" key="2">
    <source>
        <dbReference type="EMBL" id="CAH3146461.1"/>
    </source>
</evidence>
<proteinExistence type="predicted"/>
<feature type="non-terminal residue" evidence="2">
    <location>
        <position position="134"/>
    </location>
</feature>
<organism evidence="2 3">
    <name type="scientific">Porites lobata</name>
    <dbReference type="NCBI Taxonomy" id="104759"/>
    <lineage>
        <taxon>Eukaryota</taxon>
        <taxon>Metazoa</taxon>
        <taxon>Cnidaria</taxon>
        <taxon>Anthozoa</taxon>
        <taxon>Hexacorallia</taxon>
        <taxon>Scleractinia</taxon>
        <taxon>Fungiina</taxon>
        <taxon>Poritidae</taxon>
        <taxon>Porites</taxon>
    </lineage>
</organism>
<evidence type="ECO:0000313" key="3">
    <source>
        <dbReference type="Proteomes" id="UP001159405"/>
    </source>
</evidence>
<comment type="caution">
    <text evidence="2">The sequence shown here is derived from an EMBL/GenBank/DDBJ whole genome shotgun (WGS) entry which is preliminary data.</text>
</comment>
<feature type="region of interest" description="Disordered" evidence="1">
    <location>
        <begin position="112"/>
        <end position="134"/>
    </location>
</feature>
<gene>
    <name evidence="2" type="ORF">PLOB_00045079</name>
</gene>
<protein>
    <submittedName>
        <fullName evidence="2">Uncharacterized protein</fullName>
    </submittedName>
</protein>
<accession>A0ABN8PLQ4</accession>
<dbReference type="Proteomes" id="UP001159405">
    <property type="component" value="Unassembled WGS sequence"/>
</dbReference>
<keyword evidence="3" id="KW-1185">Reference proteome</keyword>
<dbReference type="EMBL" id="CALNXK010000078">
    <property type="protein sequence ID" value="CAH3146461.1"/>
    <property type="molecule type" value="Genomic_DNA"/>
</dbReference>
<sequence>MAAATTDIAPTEINPHLVFNPQKNQFQWNMLKTLRDFWIAELEGGDENNLVTVNSNGNTEVLKFESVTVNFYSSTKTLQVQGSQKDQCVKKLRNIAEKGTKSQDTLIEVTPNSRSAEITEPVLNLKPTSDHDDR</sequence>
<reference evidence="2 3" key="1">
    <citation type="submission" date="2022-05" db="EMBL/GenBank/DDBJ databases">
        <authorList>
            <consortium name="Genoscope - CEA"/>
            <person name="William W."/>
        </authorList>
    </citation>
    <scope>NUCLEOTIDE SEQUENCE [LARGE SCALE GENOMIC DNA]</scope>
</reference>